<evidence type="ECO:0000313" key="1">
    <source>
        <dbReference type="EMBL" id="KAL3633840.1"/>
    </source>
</evidence>
<organism evidence="1 2">
    <name type="scientific">Castilleja foliolosa</name>
    <dbReference type="NCBI Taxonomy" id="1961234"/>
    <lineage>
        <taxon>Eukaryota</taxon>
        <taxon>Viridiplantae</taxon>
        <taxon>Streptophyta</taxon>
        <taxon>Embryophyta</taxon>
        <taxon>Tracheophyta</taxon>
        <taxon>Spermatophyta</taxon>
        <taxon>Magnoliopsida</taxon>
        <taxon>eudicotyledons</taxon>
        <taxon>Gunneridae</taxon>
        <taxon>Pentapetalae</taxon>
        <taxon>asterids</taxon>
        <taxon>lamiids</taxon>
        <taxon>Lamiales</taxon>
        <taxon>Orobanchaceae</taxon>
        <taxon>Pedicularideae</taxon>
        <taxon>Castillejinae</taxon>
        <taxon>Castilleja</taxon>
    </lineage>
</organism>
<keyword evidence="2" id="KW-1185">Reference proteome</keyword>
<name>A0ABD3CUZ7_9LAMI</name>
<protein>
    <submittedName>
        <fullName evidence="1">Uncharacterized protein</fullName>
    </submittedName>
</protein>
<accession>A0ABD3CUZ7</accession>
<dbReference type="AlphaFoldDB" id="A0ABD3CUZ7"/>
<sequence>MEYKKSSNGANMIVKADEIENGIGRLMEPVSDIRAKMEALKVKSRMAIVENGS</sequence>
<dbReference type="Gene3D" id="3.40.50.2000">
    <property type="entry name" value="Glycogen Phosphorylase B"/>
    <property type="match status" value="1"/>
</dbReference>
<dbReference type="EMBL" id="JAVIJP010000029">
    <property type="protein sequence ID" value="KAL3633840.1"/>
    <property type="molecule type" value="Genomic_DNA"/>
</dbReference>
<evidence type="ECO:0000313" key="2">
    <source>
        <dbReference type="Proteomes" id="UP001632038"/>
    </source>
</evidence>
<proteinExistence type="predicted"/>
<gene>
    <name evidence="1" type="ORF">CASFOL_022602</name>
</gene>
<reference evidence="2" key="1">
    <citation type="journal article" date="2024" name="IScience">
        <title>Strigolactones Initiate the Formation of Haustorium-like Structures in Castilleja.</title>
        <authorList>
            <person name="Buerger M."/>
            <person name="Peterson D."/>
            <person name="Chory J."/>
        </authorList>
    </citation>
    <scope>NUCLEOTIDE SEQUENCE [LARGE SCALE GENOMIC DNA]</scope>
</reference>
<comment type="caution">
    <text evidence="1">The sequence shown here is derived from an EMBL/GenBank/DDBJ whole genome shotgun (WGS) entry which is preliminary data.</text>
</comment>
<dbReference type="Proteomes" id="UP001632038">
    <property type="component" value="Unassembled WGS sequence"/>
</dbReference>